<evidence type="ECO:0008006" key="10">
    <source>
        <dbReference type="Google" id="ProtNLM"/>
    </source>
</evidence>
<name>A0A0D8BDJ7_9ACTN</name>
<feature type="region of interest" description="Disordered" evidence="6">
    <location>
        <begin position="1"/>
        <end position="92"/>
    </location>
</feature>
<protein>
    <recommendedName>
        <fullName evidence="10">Membrane protein involved in the export of O-antigen and teichoic acid</fullName>
    </recommendedName>
</protein>
<keyword evidence="5 7" id="KW-0472">Membrane</keyword>
<dbReference type="GO" id="GO:0005886">
    <property type="term" value="C:plasma membrane"/>
    <property type="evidence" value="ECO:0007669"/>
    <property type="project" value="UniProtKB-SubCell"/>
</dbReference>
<keyword evidence="9" id="KW-1185">Reference proteome</keyword>
<feature type="compositionally biased region" description="Polar residues" evidence="6">
    <location>
        <begin position="58"/>
        <end position="80"/>
    </location>
</feature>
<evidence type="ECO:0000256" key="3">
    <source>
        <dbReference type="ARBA" id="ARBA00022692"/>
    </source>
</evidence>
<feature type="transmembrane region" description="Helical" evidence="7">
    <location>
        <begin position="131"/>
        <end position="156"/>
    </location>
</feature>
<dbReference type="PANTHER" id="PTHR30250">
    <property type="entry name" value="PST FAMILY PREDICTED COLANIC ACID TRANSPORTER"/>
    <property type="match status" value="1"/>
</dbReference>
<dbReference type="PANTHER" id="PTHR30250:SF11">
    <property type="entry name" value="O-ANTIGEN TRANSPORTER-RELATED"/>
    <property type="match status" value="1"/>
</dbReference>
<gene>
    <name evidence="8" type="ORF">FF36_04158</name>
</gene>
<feature type="transmembrane region" description="Helical" evidence="7">
    <location>
        <begin position="273"/>
        <end position="296"/>
    </location>
</feature>
<evidence type="ECO:0000256" key="5">
    <source>
        <dbReference type="ARBA" id="ARBA00023136"/>
    </source>
</evidence>
<evidence type="ECO:0000256" key="7">
    <source>
        <dbReference type="SAM" id="Phobius"/>
    </source>
</evidence>
<accession>A0A0D8BDJ7</accession>
<evidence type="ECO:0000256" key="4">
    <source>
        <dbReference type="ARBA" id="ARBA00022989"/>
    </source>
</evidence>
<keyword evidence="2" id="KW-1003">Cell membrane</keyword>
<evidence type="ECO:0000256" key="6">
    <source>
        <dbReference type="SAM" id="MobiDB-lite"/>
    </source>
</evidence>
<feature type="transmembrane region" description="Helical" evidence="7">
    <location>
        <begin position="240"/>
        <end position="261"/>
    </location>
</feature>
<dbReference type="RefSeq" id="WP_422615101.1">
    <property type="nucleotide sequence ID" value="NZ_JYFN01000036.1"/>
</dbReference>
<reference evidence="8 9" key="2">
    <citation type="journal article" date="2016" name="Genome Announc.">
        <title>Permanent Draft Genome Sequences for Two Variants of Frankia sp. Strain CpI1, the First Frankia Strain Isolated from Root Nodules of Comptonia peregrina.</title>
        <authorList>
            <person name="Oshone R."/>
            <person name="Hurst S.G.IV."/>
            <person name="Abebe-Akele F."/>
            <person name="Simpson S."/>
            <person name="Morris K."/>
            <person name="Thomas W.K."/>
            <person name="Tisa L.S."/>
        </authorList>
    </citation>
    <scope>NUCLEOTIDE SEQUENCE [LARGE SCALE GENOMIC DNA]</scope>
    <source>
        <strain evidence="9">CpI1-S</strain>
    </source>
</reference>
<feature type="compositionally biased region" description="Pro residues" evidence="6">
    <location>
        <begin position="349"/>
        <end position="359"/>
    </location>
</feature>
<dbReference type="EMBL" id="JYFN01000036">
    <property type="protein sequence ID" value="KJE21472.1"/>
    <property type="molecule type" value="Genomic_DNA"/>
</dbReference>
<feature type="transmembrane region" description="Helical" evidence="7">
    <location>
        <begin position="545"/>
        <end position="563"/>
    </location>
</feature>
<reference evidence="9" key="1">
    <citation type="submission" date="2015-02" db="EMBL/GenBank/DDBJ databases">
        <title>Draft Genome of Frankia sp. CpI1-S.</title>
        <authorList>
            <person name="Oshone R.T."/>
            <person name="Ngom M."/>
            <person name="Ghodhbane-Gtari F."/>
            <person name="Gtari M."/>
            <person name="Morris K."/>
            <person name="Thomas K."/>
            <person name="Sen A."/>
            <person name="Tisa L.S."/>
        </authorList>
    </citation>
    <scope>NUCLEOTIDE SEQUENCE [LARGE SCALE GENOMIC DNA]</scope>
    <source>
        <strain evidence="9">CpI1-S</strain>
    </source>
</reference>
<feature type="region of interest" description="Disordered" evidence="6">
    <location>
        <begin position="327"/>
        <end position="364"/>
    </location>
</feature>
<sequence length="569" mass="57967">MNRNAVPPGDLSPTVRRAAAHRTRSGPTAPDPASTGPMVVRPEMNRPPTTGPLPRGSGSATINSSTTGPTAVSPLSTGPLSTGPLAPGAMVAGPVPAGAGPAERAVPAEAGDGWTLRKRLRQTRGTRLRGALRGAVPLALAGLLANAANMGVTLIIARAMSTRSYGAVAQLIAIFFVVSMPGSALLVGVVRRVTTWQHSGRLHLMAAWVNRVRRVGVATVLVVAVLAIIGRGYVARELSLPGPGGVAEIITAGAAWCLLCVDRGLLQCARQYPALATNLLVDAVVKTVFTIGLVLVGLDESGAAIGVLLGVLAALAHVRWTLYRSPETMGRSPETMGRSLEAPGRDRAAPPPGQPPPAAPTLTPTQAPTRLAVEVGAALVALALLGLLQNVDVLLQGRLAPDRSGSYAAVSVASKVIVLAAVVLAGFLLPEAADRRHLGQHALHQLGATIAILLVPAMGLLFAALIAPEKLLSLAFGPRFTDASGALLPLAAAMTCLGATVLFTHYLLALGERGVLLALGLAAAATIPLLVWADGSPTATARADLACQAALAVVTGLSVLAAARRTARA</sequence>
<comment type="caution">
    <text evidence="8">The sequence shown here is derived from an EMBL/GenBank/DDBJ whole genome shotgun (WGS) entry which is preliminary data.</text>
</comment>
<feature type="transmembrane region" description="Helical" evidence="7">
    <location>
        <begin position="442"/>
        <end position="466"/>
    </location>
</feature>
<evidence type="ECO:0000256" key="2">
    <source>
        <dbReference type="ARBA" id="ARBA00022475"/>
    </source>
</evidence>
<dbReference type="Proteomes" id="UP000032545">
    <property type="component" value="Unassembled WGS sequence"/>
</dbReference>
<keyword evidence="3 7" id="KW-0812">Transmembrane</keyword>
<feature type="transmembrane region" description="Helical" evidence="7">
    <location>
        <begin position="302"/>
        <end position="322"/>
    </location>
</feature>
<evidence type="ECO:0000313" key="9">
    <source>
        <dbReference type="Proteomes" id="UP000032545"/>
    </source>
</evidence>
<feature type="transmembrane region" description="Helical" evidence="7">
    <location>
        <begin position="371"/>
        <end position="388"/>
    </location>
</feature>
<proteinExistence type="predicted"/>
<dbReference type="AlphaFoldDB" id="A0A0D8BDJ7"/>
<evidence type="ECO:0000313" key="8">
    <source>
        <dbReference type="EMBL" id="KJE21472.1"/>
    </source>
</evidence>
<feature type="transmembrane region" description="Helical" evidence="7">
    <location>
        <begin position="168"/>
        <end position="194"/>
    </location>
</feature>
<feature type="transmembrane region" description="Helical" evidence="7">
    <location>
        <begin position="215"/>
        <end position="234"/>
    </location>
</feature>
<organism evidence="8 9">
    <name type="scientific">Frankia torreyi</name>
    <dbReference type="NCBI Taxonomy" id="1856"/>
    <lineage>
        <taxon>Bacteria</taxon>
        <taxon>Bacillati</taxon>
        <taxon>Actinomycetota</taxon>
        <taxon>Actinomycetes</taxon>
        <taxon>Frankiales</taxon>
        <taxon>Frankiaceae</taxon>
        <taxon>Frankia</taxon>
    </lineage>
</organism>
<evidence type="ECO:0000256" key="1">
    <source>
        <dbReference type="ARBA" id="ARBA00004651"/>
    </source>
</evidence>
<dbReference type="InterPro" id="IPR050833">
    <property type="entry name" value="Poly_Biosynth_Transport"/>
</dbReference>
<feature type="transmembrane region" description="Helical" evidence="7">
    <location>
        <begin position="486"/>
        <end position="508"/>
    </location>
</feature>
<feature type="transmembrane region" description="Helical" evidence="7">
    <location>
        <begin position="408"/>
        <end position="430"/>
    </location>
</feature>
<keyword evidence="4 7" id="KW-1133">Transmembrane helix</keyword>
<comment type="subcellular location">
    <subcellularLocation>
        <location evidence="1">Cell membrane</location>
        <topology evidence="1">Multi-pass membrane protein</topology>
    </subcellularLocation>
</comment>
<feature type="compositionally biased region" description="Low complexity" evidence="6">
    <location>
        <begin position="83"/>
        <end position="92"/>
    </location>
</feature>
<dbReference type="PATRIC" id="fig|1502723.3.peg.3872"/>
<feature type="transmembrane region" description="Helical" evidence="7">
    <location>
        <begin position="515"/>
        <end position="533"/>
    </location>
</feature>